<sequence length="30" mass="3394">MGRNAVVIDTGARGVSLFIKCFYKNNRISY</sequence>
<dbReference type="EMBL" id="CP021061">
    <property type="protein sequence ID" value="ARP61067.1"/>
    <property type="molecule type" value="Genomic_DNA"/>
</dbReference>
<gene>
    <name evidence="1" type="ORF">CAB88_26435</name>
</gene>
<keyword evidence="2" id="KW-1185">Reference proteome</keyword>
<protein>
    <submittedName>
        <fullName evidence="1">Uncharacterized protein</fullName>
    </submittedName>
</protein>
<proteinExistence type="predicted"/>
<reference evidence="1 2" key="1">
    <citation type="submission" date="2017-04" db="EMBL/GenBank/DDBJ databases">
        <title>Complete Genome Sequence of Bacillus thuringiensis type Strain ATCC 10792.</title>
        <authorList>
            <person name="Oh D.-H."/>
            <person name="Park B.-J."/>
            <person name="Shuai W."/>
            <person name="Chelliah R."/>
        </authorList>
    </citation>
    <scope>NUCLEOTIDE SEQUENCE [LARGE SCALE GENOMIC DNA]</scope>
    <source>
        <strain evidence="1 2">ATCC 10792</strain>
    </source>
</reference>
<evidence type="ECO:0000313" key="1">
    <source>
        <dbReference type="EMBL" id="ARP61067.1"/>
    </source>
</evidence>
<dbReference type="AlphaFoldDB" id="A0A1W6WWW4"/>
<name>A0A1W6WWW4_BACTU</name>
<dbReference type="Proteomes" id="UP000194143">
    <property type="component" value="Chromosome"/>
</dbReference>
<accession>A0A1W6WWW4</accession>
<organism evidence="1 2">
    <name type="scientific">Bacillus thuringiensis</name>
    <dbReference type="NCBI Taxonomy" id="1428"/>
    <lineage>
        <taxon>Bacteria</taxon>
        <taxon>Bacillati</taxon>
        <taxon>Bacillota</taxon>
        <taxon>Bacilli</taxon>
        <taxon>Bacillales</taxon>
        <taxon>Bacillaceae</taxon>
        <taxon>Bacillus</taxon>
        <taxon>Bacillus cereus group</taxon>
    </lineage>
</organism>
<evidence type="ECO:0000313" key="2">
    <source>
        <dbReference type="Proteomes" id="UP000194143"/>
    </source>
</evidence>